<dbReference type="Proteomes" id="UP000284178">
    <property type="component" value="Unassembled WGS sequence"/>
</dbReference>
<accession>A0A412FT46</accession>
<dbReference type="AlphaFoldDB" id="A0A412FT46"/>
<dbReference type="RefSeq" id="WP_117895662.1">
    <property type="nucleotide sequence ID" value="NZ_CABJCV010000018.1"/>
</dbReference>
<evidence type="ECO:0000313" key="1">
    <source>
        <dbReference type="EMBL" id="RGR71259.1"/>
    </source>
</evidence>
<organism evidence="1 2">
    <name type="scientific">Holdemania filiformis</name>
    <dbReference type="NCBI Taxonomy" id="61171"/>
    <lineage>
        <taxon>Bacteria</taxon>
        <taxon>Bacillati</taxon>
        <taxon>Bacillota</taxon>
        <taxon>Erysipelotrichia</taxon>
        <taxon>Erysipelotrichales</taxon>
        <taxon>Erysipelotrichaceae</taxon>
        <taxon>Holdemania</taxon>
    </lineage>
</organism>
<keyword evidence="2" id="KW-1185">Reference proteome</keyword>
<protein>
    <submittedName>
        <fullName evidence="1">Uncharacterized protein</fullName>
    </submittedName>
</protein>
<name>A0A412FT46_9FIRM</name>
<proteinExistence type="predicted"/>
<dbReference type="EMBL" id="QRUP01000018">
    <property type="protein sequence ID" value="RGR71259.1"/>
    <property type="molecule type" value="Genomic_DNA"/>
</dbReference>
<evidence type="ECO:0000313" key="2">
    <source>
        <dbReference type="Proteomes" id="UP000284178"/>
    </source>
</evidence>
<dbReference type="GeneID" id="83016404"/>
<gene>
    <name evidence="1" type="ORF">DWY25_13465</name>
</gene>
<sequence length="98" mass="10660">MKTSSGLNRKRGDSGVSQLYTLVTIDSDEQGVTEPDGLYSVAVRERMKANPDISGHHPFQLYAMVQLDGSLASLTVYDSEDSGDYYSDSGLAKELGYC</sequence>
<reference evidence="1 2" key="1">
    <citation type="submission" date="2018-08" db="EMBL/GenBank/DDBJ databases">
        <title>A genome reference for cultivated species of the human gut microbiota.</title>
        <authorList>
            <person name="Zou Y."/>
            <person name="Xue W."/>
            <person name="Luo G."/>
        </authorList>
    </citation>
    <scope>NUCLEOTIDE SEQUENCE [LARGE SCALE GENOMIC DNA]</scope>
    <source>
        <strain evidence="1 2">AF24-29</strain>
    </source>
</reference>
<comment type="caution">
    <text evidence="1">The sequence shown here is derived from an EMBL/GenBank/DDBJ whole genome shotgun (WGS) entry which is preliminary data.</text>
</comment>